<evidence type="ECO:0000313" key="2">
    <source>
        <dbReference type="Proteomes" id="UP000032233"/>
    </source>
</evidence>
<gene>
    <name evidence="1" type="ORF">X474_24910</name>
</gene>
<evidence type="ECO:0000313" key="1">
    <source>
        <dbReference type="EMBL" id="KIX11591.1"/>
    </source>
</evidence>
<accession>A0A0D2J7B4</accession>
<dbReference type="EMBL" id="AZAC01000056">
    <property type="protein sequence ID" value="KIX11591.1"/>
    <property type="molecule type" value="Genomic_DNA"/>
</dbReference>
<keyword evidence="2" id="KW-1185">Reference proteome</keyword>
<comment type="caution">
    <text evidence="1">The sequence shown here is derived from an EMBL/GenBank/DDBJ whole genome shotgun (WGS) entry which is preliminary data.</text>
</comment>
<reference evidence="1 2" key="1">
    <citation type="submission" date="2013-11" db="EMBL/GenBank/DDBJ databases">
        <title>Metagenomic analysis of a methanogenic consortium involved in long chain n-alkane degradation.</title>
        <authorList>
            <person name="Davidova I.A."/>
            <person name="Callaghan A.V."/>
            <person name="Wawrik B."/>
            <person name="Pruitt S."/>
            <person name="Marks C."/>
            <person name="Duncan K.E."/>
            <person name="Suflita J.M."/>
        </authorList>
    </citation>
    <scope>NUCLEOTIDE SEQUENCE [LARGE SCALE GENOMIC DNA]</scope>
    <source>
        <strain evidence="1 2">SPR</strain>
    </source>
</reference>
<proteinExistence type="predicted"/>
<dbReference type="InParanoid" id="A0A0D2J7B4"/>
<protein>
    <submittedName>
        <fullName evidence="1">Uncharacterized protein</fullName>
    </submittedName>
</protein>
<dbReference type="AlphaFoldDB" id="A0A0D2J7B4"/>
<sequence length="39" mass="4352">MLTAFGGCDIFTPAPVFKTWFRLSAKGLKAFGLEPVMRF</sequence>
<name>A0A0D2J7B4_9BACT</name>
<dbReference type="Proteomes" id="UP000032233">
    <property type="component" value="Unassembled WGS sequence"/>
</dbReference>
<organism evidence="1 2">
    <name type="scientific">Dethiosulfatarculus sandiegensis</name>
    <dbReference type="NCBI Taxonomy" id="1429043"/>
    <lineage>
        <taxon>Bacteria</taxon>
        <taxon>Pseudomonadati</taxon>
        <taxon>Thermodesulfobacteriota</taxon>
        <taxon>Desulfarculia</taxon>
        <taxon>Desulfarculales</taxon>
        <taxon>Desulfarculaceae</taxon>
        <taxon>Dethiosulfatarculus</taxon>
    </lineage>
</organism>